<dbReference type="Proteomes" id="UP001596492">
    <property type="component" value="Unassembled WGS sequence"/>
</dbReference>
<dbReference type="RefSeq" id="WP_382164826.1">
    <property type="nucleotide sequence ID" value="NZ_JBHTBR010000002.1"/>
</dbReference>
<feature type="region of interest" description="Disordered" evidence="2">
    <location>
        <begin position="465"/>
        <end position="524"/>
    </location>
</feature>
<evidence type="ECO:0000256" key="1">
    <source>
        <dbReference type="SAM" id="Coils"/>
    </source>
</evidence>
<feature type="coiled-coil region" evidence="1">
    <location>
        <begin position="18"/>
        <end position="45"/>
    </location>
</feature>
<keyword evidence="4" id="KW-1185">Reference proteome</keyword>
<keyword evidence="1" id="KW-0175">Coiled coil</keyword>
<comment type="caution">
    <text evidence="3">The sequence shown here is derived from an EMBL/GenBank/DDBJ whole genome shotgun (WGS) entry which is preliminary data.</text>
</comment>
<name>A0ABW2IH42_9PROT</name>
<evidence type="ECO:0000313" key="4">
    <source>
        <dbReference type="Proteomes" id="UP001596492"/>
    </source>
</evidence>
<accession>A0ABW2IH42</accession>
<reference evidence="4" key="1">
    <citation type="journal article" date="2019" name="Int. J. Syst. Evol. Microbiol.">
        <title>The Global Catalogue of Microorganisms (GCM) 10K type strain sequencing project: providing services to taxonomists for standard genome sequencing and annotation.</title>
        <authorList>
            <consortium name="The Broad Institute Genomics Platform"/>
            <consortium name="The Broad Institute Genome Sequencing Center for Infectious Disease"/>
            <person name="Wu L."/>
            <person name="Ma J."/>
        </authorList>
    </citation>
    <scope>NUCLEOTIDE SEQUENCE [LARGE SCALE GENOMIC DNA]</scope>
    <source>
        <strain evidence="4">CCUG 51308</strain>
    </source>
</reference>
<protein>
    <submittedName>
        <fullName evidence="3">Uncharacterized protein</fullName>
    </submittedName>
</protein>
<sequence length="524" mass="58459">MARPISGREALEQLDGSIVKARQQLAHAIEAADDARARIAEIRKEQVSAYQSLAEMRLETLSEDKDSDELTLLNSEKRAHILLLSHDSFIADEQEKLNTASKDILRLENDREEIAFRLDAAVELYEKRVAKIEAELSEDEAYQALAEAMEDAAAISERAHSKLTLAQEDKSNKGKPYEEDQLFSYLWKRKFRTPGYKASPFIRFMDNWVAKLCKYDQSYLNYGRLTELPIRLAEHAKRTDDALTKAHKMLETAEADALTEGGADALKKNADDLRAQVENLDAQIEAAEARHQALAHSHDAAVNAESGPALEARRVLEKALMRASFPDLRVLVAETTTPEDDRLVDRLVKLRTEELEFEVIADDLTEAPKSRRDDLSLLEELRREFKRAKFDSPYASFKSSSIETVITSLLRGHTDVNGARRLLNKAIIRQNPRVDPDFGGRNRSSTLGLPTIFGDIAIEIAKEAARQSTGMGGRNRSPFPFGGRPTTRRFPSRRSSSGVKFPSSRGGSNGMGRKGGGFKTGGGF</sequence>
<feature type="compositionally biased region" description="Gly residues" evidence="2">
    <location>
        <begin position="507"/>
        <end position="524"/>
    </location>
</feature>
<feature type="coiled-coil region" evidence="1">
    <location>
        <begin position="263"/>
        <end position="297"/>
    </location>
</feature>
<evidence type="ECO:0000313" key="3">
    <source>
        <dbReference type="EMBL" id="MFC7290165.1"/>
    </source>
</evidence>
<dbReference type="EMBL" id="JBHTBR010000002">
    <property type="protein sequence ID" value="MFC7290165.1"/>
    <property type="molecule type" value="Genomic_DNA"/>
</dbReference>
<evidence type="ECO:0000256" key="2">
    <source>
        <dbReference type="SAM" id="MobiDB-lite"/>
    </source>
</evidence>
<organism evidence="3 4">
    <name type="scientific">Hirschia litorea</name>
    <dbReference type="NCBI Taxonomy" id="1199156"/>
    <lineage>
        <taxon>Bacteria</taxon>
        <taxon>Pseudomonadati</taxon>
        <taxon>Pseudomonadota</taxon>
        <taxon>Alphaproteobacteria</taxon>
        <taxon>Hyphomonadales</taxon>
        <taxon>Hyphomonadaceae</taxon>
        <taxon>Hirschia</taxon>
    </lineage>
</organism>
<gene>
    <name evidence="3" type="ORF">ACFQS8_00925</name>
</gene>
<proteinExistence type="predicted"/>